<feature type="region of interest" description="Disordered" evidence="1">
    <location>
        <begin position="178"/>
        <end position="273"/>
    </location>
</feature>
<accession>A0AAF0HAV8</accession>
<feature type="compositionally biased region" description="Low complexity" evidence="1">
    <location>
        <begin position="388"/>
        <end position="411"/>
    </location>
</feature>
<proteinExistence type="predicted"/>
<evidence type="ECO:0000256" key="1">
    <source>
        <dbReference type="SAM" id="MobiDB-lite"/>
    </source>
</evidence>
<feature type="compositionally biased region" description="Basic and acidic residues" evidence="1">
    <location>
        <begin position="491"/>
        <end position="506"/>
    </location>
</feature>
<name>A0AAF0HAV8_9HYPH</name>
<dbReference type="EMBL" id="CP124734">
    <property type="protein sequence ID" value="WHA43051.1"/>
    <property type="molecule type" value="Genomic_DNA"/>
</dbReference>
<feature type="compositionally biased region" description="Polar residues" evidence="1">
    <location>
        <begin position="196"/>
        <end position="205"/>
    </location>
</feature>
<evidence type="ECO:0000313" key="2">
    <source>
        <dbReference type="EMBL" id="WHA43051.1"/>
    </source>
</evidence>
<feature type="compositionally biased region" description="Low complexity" evidence="1">
    <location>
        <begin position="178"/>
        <end position="195"/>
    </location>
</feature>
<protein>
    <submittedName>
        <fullName evidence="2">Uncharacterized protein</fullName>
    </submittedName>
</protein>
<feature type="compositionally biased region" description="Polar residues" evidence="1">
    <location>
        <begin position="23"/>
        <end position="40"/>
    </location>
</feature>
<feature type="compositionally biased region" description="Polar residues" evidence="1">
    <location>
        <begin position="360"/>
        <end position="375"/>
    </location>
</feature>
<dbReference type="Proteomes" id="UP000298664">
    <property type="component" value="Chromosome Linear"/>
</dbReference>
<organism evidence="2 3">
    <name type="scientific">Agrobacterium larrymoorei</name>
    <dbReference type="NCBI Taxonomy" id="160699"/>
    <lineage>
        <taxon>Bacteria</taxon>
        <taxon>Pseudomonadati</taxon>
        <taxon>Pseudomonadota</taxon>
        <taxon>Alphaproteobacteria</taxon>
        <taxon>Hyphomicrobiales</taxon>
        <taxon>Rhizobiaceae</taxon>
        <taxon>Rhizobium/Agrobacterium group</taxon>
        <taxon>Agrobacterium</taxon>
    </lineage>
</organism>
<feature type="region of interest" description="Disordered" evidence="1">
    <location>
        <begin position="17"/>
        <end position="40"/>
    </location>
</feature>
<dbReference type="AlphaFoldDB" id="A0AAF0HAV8"/>
<gene>
    <name evidence="2" type="ORF">CFBP5477_017490</name>
</gene>
<sequence length="540" mass="55467">MLPPVTAVSAGDFSFSAAAPRSEPTNTAVTVPSLPQVTQDTSASSPAAVARALSGELQLQQGGTILAETLGKLLNIARMDGETADAYVGRLVATMQALPADQLASLEKQLGSLLKGMTVSILIEALKNASGPDAARLAAMFEIARATQTGDGAKPALPAYLQDIQPDEPALIFRPAAAGQPQAPASSPLSVAPTAQQVEQAQGNSVAAAAKPPVTPIEGETDKPSPQLTTSAAQPNTTAQNLAKPPAPALPVQTASLPEKMPLPTSSRAGPGLYKAAEPAAPVPTAPVAAQVKPAVIVQNTALPAAEIEEANPIAAKLIAAGMPLAAANAFITAEQFRGASPQDMEKLLLAVLLGKLPQSAETPSTASPLTSQLPQPAPHAEQAPKHNPASASPAPAGANAAQAETQEAASALRQDMHLAARAATAADAKTAILDQPLLQSAVASLVTKEATPLPFVNYPIEKEEEESDAPHRGRWPSSESEAEGEQGYPEDQHAEDEAQQEERTAANDANVDQSLSHGAHEDGRVGDAESYYLRMSNFA</sequence>
<reference evidence="2" key="1">
    <citation type="submission" date="2023-05" db="EMBL/GenBank/DDBJ databases">
        <title>Complete genome sequence of Agrobacterium larrymoorei CFBP5477.</title>
        <authorList>
            <person name="Yen H.-C."/>
            <person name="Chou L."/>
            <person name="Lin Y.-C."/>
            <person name="Lai E.-M."/>
            <person name="Kuo C.-H."/>
        </authorList>
    </citation>
    <scope>NUCLEOTIDE SEQUENCE</scope>
    <source>
        <strain evidence="2">CFBP5477</strain>
    </source>
</reference>
<evidence type="ECO:0000313" key="3">
    <source>
        <dbReference type="Proteomes" id="UP000298664"/>
    </source>
</evidence>
<feature type="region of interest" description="Disordered" evidence="1">
    <location>
        <begin position="458"/>
        <end position="527"/>
    </location>
</feature>
<feature type="region of interest" description="Disordered" evidence="1">
    <location>
        <begin position="360"/>
        <end position="411"/>
    </location>
</feature>
<feature type="compositionally biased region" description="Polar residues" evidence="1">
    <location>
        <begin position="224"/>
        <end position="241"/>
    </location>
</feature>
<dbReference type="RefSeq" id="WP_137395037.1">
    <property type="nucleotide sequence ID" value="NZ_CP124734.1"/>
</dbReference>